<keyword evidence="1" id="KW-0732">Signal</keyword>
<feature type="signal peptide" evidence="1">
    <location>
        <begin position="1"/>
        <end position="34"/>
    </location>
</feature>
<evidence type="ECO:0000256" key="1">
    <source>
        <dbReference type="SAM" id="SignalP"/>
    </source>
</evidence>
<sequence length="258" mass="26069">MSLSLHARAAHAKRLTSAALIASALVMTGCASTAATTAATATPVARTLPQVHATVVYVAAFDADATGVKVDGGMIGKLTTLASGSSSDEQRQQTALKTRAQLADALVRELRAQGIPALRADGPVPNDRDALVVQGRFDTIDAGNRRRRILIGLGAGRSEVGASVAVLFQPAHGAPQPLDAFSASANSGHLPGMVETAGVGAVAGRVATSAAVGAGLHGASEAKHDTVASDTDRLARSIAKQFAAKNTTHAWVPTTSAS</sequence>
<evidence type="ECO:0000313" key="2">
    <source>
        <dbReference type="EMBL" id="AFQ50052.1"/>
    </source>
</evidence>
<dbReference type="Proteomes" id="UP000032866">
    <property type="component" value="Chromosome 2"/>
</dbReference>
<evidence type="ECO:0000313" key="3">
    <source>
        <dbReference type="Proteomes" id="UP000032866"/>
    </source>
</evidence>
<dbReference type="EMBL" id="CP003775">
    <property type="protein sequence ID" value="AFQ50052.1"/>
    <property type="molecule type" value="Genomic_DNA"/>
</dbReference>
<gene>
    <name evidence="2" type="ORF">GEM_3662</name>
</gene>
<dbReference type="KEGG" id="bct:GEM_3662"/>
<evidence type="ECO:0008006" key="4">
    <source>
        <dbReference type="Google" id="ProtNLM"/>
    </source>
</evidence>
<dbReference type="Pfam" id="PF14366">
    <property type="entry name" value="DUF4410"/>
    <property type="match status" value="1"/>
</dbReference>
<accession>A0A9W3K325</accession>
<organism evidence="2 3">
    <name type="scientific">Burkholderia cepacia GG4</name>
    <dbReference type="NCBI Taxonomy" id="1009846"/>
    <lineage>
        <taxon>Bacteria</taxon>
        <taxon>Pseudomonadati</taxon>
        <taxon>Pseudomonadota</taxon>
        <taxon>Betaproteobacteria</taxon>
        <taxon>Burkholderiales</taxon>
        <taxon>Burkholderiaceae</taxon>
        <taxon>Burkholderia</taxon>
        <taxon>Burkholderia cepacia complex</taxon>
    </lineage>
</organism>
<dbReference type="RefSeq" id="WP_014898823.1">
    <property type="nucleotide sequence ID" value="NC_018514.1"/>
</dbReference>
<feature type="chain" id="PRO_5040741483" description="DUF4410 domain-containing protein" evidence="1">
    <location>
        <begin position="35"/>
        <end position="258"/>
    </location>
</feature>
<reference evidence="2 3" key="1">
    <citation type="journal article" date="2012" name="J. Bacteriol.">
        <title>Complete Genome Sequence of Burkholderia sp. Strain GG4, a Betaproteobacterium That Reduces 3-Oxo-N-Acylhomoserine Lactones and Produces Different N-Acylhomoserine Lactones.</title>
        <authorList>
            <person name="Hong K.W."/>
            <person name="Koh C.L."/>
            <person name="Sam C.K."/>
            <person name="Yin W.F."/>
            <person name="Chan K.G."/>
        </authorList>
    </citation>
    <scope>NUCLEOTIDE SEQUENCE [LARGE SCALE GENOMIC DNA]</scope>
    <source>
        <strain evidence="2 3">GG4</strain>
    </source>
</reference>
<protein>
    <recommendedName>
        <fullName evidence="4">DUF4410 domain-containing protein</fullName>
    </recommendedName>
</protein>
<proteinExistence type="predicted"/>
<dbReference type="InterPro" id="IPR025522">
    <property type="entry name" value="DUF4410"/>
</dbReference>
<name>A0A9W3K325_BURCE</name>
<dbReference type="AlphaFoldDB" id="A0A9W3K325"/>